<protein>
    <submittedName>
        <fullName evidence="1">Uncharacterized protein</fullName>
    </submittedName>
</protein>
<dbReference type="Proteomes" id="UP001320706">
    <property type="component" value="Unassembled WGS sequence"/>
</dbReference>
<reference evidence="1" key="1">
    <citation type="submission" date="2024-02" db="EMBL/GenBank/DDBJ databases">
        <title>Metagenome Assembled Genome of Zalaria obscura JY119.</title>
        <authorList>
            <person name="Vighnesh L."/>
            <person name="Jagadeeshwari U."/>
            <person name="Venkata Ramana C."/>
            <person name="Sasikala C."/>
        </authorList>
    </citation>
    <scope>NUCLEOTIDE SEQUENCE</scope>
    <source>
        <strain evidence="1">JY119</strain>
    </source>
</reference>
<keyword evidence="2" id="KW-1185">Reference proteome</keyword>
<gene>
    <name evidence="1" type="ORF">M8818_003572</name>
</gene>
<accession>A0ACC3SF92</accession>
<dbReference type="EMBL" id="JAMKPW020000015">
    <property type="protein sequence ID" value="KAK8210402.1"/>
    <property type="molecule type" value="Genomic_DNA"/>
</dbReference>
<sequence length="514" mass="57530">MISKVEIAQPTRYDRPADDQAAADAIPIVIDDTYHLFHLSTPKNTIHHPPRLRSCWSHLRSQDLINWTRDTEAALEPGKSSTSPSADGAWTGSAIEGPDSRLHIFSTGYNISQGGKQVILHSISSNRHGDDFQTSEKPISIRTASASPSLFDDIDFRDPYVFFNAEEGKYWMLVATRLTNGPYWTRGCIALLTSSNLSEWFIEPDPLYAPNDMFCPECPEMFTLPNGKWYLVYSRFAAPDAGTVYRVADSPRGPFRTPRDGSGGRFDGRRWYAAKSCPMVDDQSKRIYFGWIGDFNVSDRKWLWGGNMAAPREVFADSEGHLRIEPVQTVLDRTYPERALCSPDSHLALSSCGSTRHRFIPMPAGCGDKGYAFQFRIDSVDARSFGVLFCCDDDLRGHRLRFEVLGNDMYNVSLLTDVAPLDDFWADQYKLYVARGVDGPELVRHDRVVIKSRVTVVRAGDRLEVFCGGKSISSRVVSSAATGGPKRSEVHELGYFAEDGEVSLGDVAMQFEQR</sequence>
<name>A0ACC3SF92_9PEZI</name>
<proteinExistence type="predicted"/>
<comment type="caution">
    <text evidence="1">The sequence shown here is derived from an EMBL/GenBank/DDBJ whole genome shotgun (WGS) entry which is preliminary data.</text>
</comment>
<evidence type="ECO:0000313" key="2">
    <source>
        <dbReference type="Proteomes" id="UP001320706"/>
    </source>
</evidence>
<evidence type="ECO:0000313" key="1">
    <source>
        <dbReference type="EMBL" id="KAK8210402.1"/>
    </source>
</evidence>
<organism evidence="1 2">
    <name type="scientific">Zalaria obscura</name>
    <dbReference type="NCBI Taxonomy" id="2024903"/>
    <lineage>
        <taxon>Eukaryota</taxon>
        <taxon>Fungi</taxon>
        <taxon>Dikarya</taxon>
        <taxon>Ascomycota</taxon>
        <taxon>Pezizomycotina</taxon>
        <taxon>Dothideomycetes</taxon>
        <taxon>Dothideomycetidae</taxon>
        <taxon>Dothideales</taxon>
        <taxon>Zalariaceae</taxon>
        <taxon>Zalaria</taxon>
    </lineage>
</organism>